<protein>
    <submittedName>
        <fullName evidence="3">Uncharacterized protein</fullName>
    </submittedName>
</protein>
<feature type="transmembrane region" description="Helical" evidence="2">
    <location>
        <begin position="6"/>
        <end position="24"/>
    </location>
</feature>
<reference evidence="3 4" key="2">
    <citation type="submission" date="2017-02" db="EMBL/GenBank/DDBJ databases">
        <title>A genome survey and senescence transcriptome analysis in Lentinula edodes.</title>
        <authorList>
            <person name="Sakamoto Y."/>
            <person name="Nakade K."/>
            <person name="Sato S."/>
            <person name="Yoshida Y."/>
            <person name="Miyazaki K."/>
            <person name="Natsume S."/>
            <person name="Konno N."/>
        </authorList>
    </citation>
    <scope>NUCLEOTIDE SEQUENCE [LARGE SCALE GENOMIC DNA]</scope>
    <source>
        <strain evidence="3 4">NBRC 111202</strain>
    </source>
</reference>
<reference evidence="3 4" key="1">
    <citation type="submission" date="2016-08" db="EMBL/GenBank/DDBJ databases">
        <authorList>
            <consortium name="Lentinula edodes genome sequencing consortium"/>
            <person name="Sakamoto Y."/>
            <person name="Nakade K."/>
            <person name="Sato S."/>
            <person name="Yoshida Y."/>
            <person name="Miyazaki K."/>
            <person name="Natsume S."/>
            <person name="Konno N."/>
        </authorList>
    </citation>
    <scope>NUCLEOTIDE SEQUENCE [LARGE SCALE GENOMIC DNA]</scope>
    <source>
        <strain evidence="3 4">NBRC 111202</strain>
    </source>
</reference>
<keyword evidence="2" id="KW-0472">Membrane</keyword>
<proteinExistence type="predicted"/>
<feature type="transmembrane region" description="Helical" evidence="2">
    <location>
        <begin position="104"/>
        <end position="125"/>
    </location>
</feature>
<evidence type="ECO:0000256" key="1">
    <source>
        <dbReference type="SAM" id="MobiDB-lite"/>
    </source>
</evidence>
<feature type="transmembrane region" description="Helical" evidence="2">
    <location>
        <begin position="159"/>
        <end position="179"/>
    </location>
</feature>
<gene>
    <name evidence="3" type="ORF">LENED_007261</name>
</gene>
<evidence type="ECO:0000313" key="3">
    <source>
        <dbReference type="EMBL" id="GAW05403.1"/>
    </source>
</evidence>
<name>A0A1Q3EDV9_LENED</name>
<keyword evidence="2" id="KW-0812">Transmembrane</keyword>
<keyword evidence="4" id="KW-1185">Reference proteome</keyword>
<feature type="region of interest" description="Disordered" evidence="1">
    <location>
        <begin position="246"/>
        <end position="354"/>
    </location>
</feature>
<keyword evidence="2" id="KW-1133">Transmembrane helix</keyword>
<dbReference type="AlphaFoldDB" id="A0A1Q3EDV9"/>
<dbReference type="STRING" id="5353.A0A1Q3EDV9"/>
<evidence type="ECO:0000256" key="2">
    <source>
        <dbReference type="SAM" id="Phobius"/>
    </source>
</evidence>
<feature type="transmembrane region" description="Helical" evidence="2">
    <location>
        <begin position="36"/>
        <end position="53"/>
    </location>
</feature>
<organism evidence="3 4">
    <name type="scientific">Lentinula edodes</name>
    <name type="common">Shiitake mushroom</name>
    <name type="synonym">Lentinus edodes</name>
    <dbReference type="NCBI Taxonomy" id="5353"/>
    <lineage>
        <taxon>Eukaryota</taxon>
        <taxon>Fungi</taxon>
        <taxon>Dikarya</taxon>
        <taxon>Basidiomycota</taxon>
        <taxon>Agaricomycotina</taxon>
        <taxon>Agaricomycetes</taxon>
        <taxon>Agaricomycetidae</taxon>
        <taxon>Agaricales</taxon>
        <taxon>Marasmiineae</taxon>
        <taxon>Omphalotaceae</taxon>
        <taxon>Lentinula</taxon>
    </lineage>
</organism>
<accession>A0A1Q3EDV9</accession>
<dbReference type="Proteomes" id="UP000188533">
    <property type="component" value="Unassembled WGS sequence"/>
</dbReference>
<comment type="caution">
    <text evidence="3">The sequence shown here is derived from an EMBL/GenBank/DDBJ whole genome shotgun (WGS) entry which is preliminary data.</text>
</comment>
<dbReference type="EMBL" id="BDGU01000250">
    <property type="protein sequence ID" value="GAW05403.1"/>
    <property type="molecule type" value="Genomic_DNA"/>
</dbReference>
<evidence type="ECO:0000313" key="4">
    <source>
        <dbReference type="Proteomes" id="UP000188533"/>
    </source>
</evidence>
<feature type="transmembrane region" description="Helical" evidence="2">
    <location>
        <begin position="69"/>
        <end position="92"/>
    </location>
</feature>
<sequence>MEKHSVVVFPFVLALFPCLCVLVFELFPTVAIFTNVQFLGILFGGLLSILLWFEVSDTSSSMDPHERTAFILAGLVETLLFIASVVGFIGAIVRKQVFILIYTYFIYVHFVVNVAVAGFFLYVVLHFSSTAIAKACDDTVKNAGAQAQCTGIFSDFKTIYIVVALLVLFIELYGALIVTRYVHQIKTEKSTARTSRMVLLDRAGRSSGGRSPMMPSFDRGRYSALSEDQGDDISLMPKNLVYNTTPSTAEFNPYEDTEHPRYPSYQAGPSSYAAHDEAPAIEEGYGGGSWTHEQISQDEKSLLRQQEQDDDALPSPSRNFNEQNRDVKTAAGPPTPHEIDPLPRYALTESPELR</sequence>